<dbReference type="SUPFAM" id="SSF52540">
    <property type="entry name" value="P-loop containing nucleoside triphosphate hydrolases"/>
    <property type="match status" value="2"/>
</dbReference>
<dbReference type="Gene3D" id="3.40.50.300">
    <property type="entry name" value="P-loop containing nucleotide triphosphate hydrolases"/>
    <property type="match status" value="3"/>
</dbReference>
<dbReference type="KEGG" id="mcui:G8O30_00510"/>
<proteinExistence type="predicted"/>
<evidence type="ECO:0000256" key="4">
    <source>
        <dbReference type="SAM" id="Coils"/>
    </source>
</evidence>
<dbReference type="SMART" id="SM00382">
    <property type="entry name" value="AAA"/>
    <property type="match status" value="2"/>
</dbReference>
<dbReference type="Pfam" id="PF12848">
    <property type="entry name" value="ABC_tran_Xtn"/>
    <property type="match status" value="1"/>
</dbReference>
<evidence type="ECO:0000256" key="1">
    <source>
        <dbReference type="ARBA" id="ARBA00022737"/>
    </source>
</evidence>
<dbReference type="InterPro" id="IPR032781">
    <property type="entry name" value="ABC_tran_Xtn"/>
</dbReference>
<keyword evidence="1" id="KW-0677">Repeat</keyword>
<dbReference type="PANTHER" id="PTHR19211">
    <property type="entry name" value="ATP-BINDING TRANSPORT PROTEIN-RELATED"/>
    <property type="match status" value="1"/>
</dbReference>
<keyword evidence="4" id="KW-0175">Coiled coil</keyword>
<evidence type="ECO:0000256" key="3">
    <source>
        <dbReference type="ARBA" id="ARBA00022840"/>
    </source>
</evidence>
<dbReference type="EMBL" id="CP049742">
    <property type="protein sequence ID" value="QPC45562.1"/>
    <property type="molecule type" value="Genomic_DNA"/>
</dbReference>
<dbReference type="Pfam" id="PF00005">
    <property type="entry name" value="ABC_tran"/>
    <property type="match status" value="3"/>
</dbReference>
<organism evidence="6 7">
    <name type="scientific">Mangrovibacillus cuniculi</name>
    <dbReference type="NCBI Taxonomy" id="2593652"/>
    <lineage>
        <taxon>Bacteria</taxon>
        <taxon>Bacillati</taxon>
        <taxon>Bacillota</taxon>
        <taxon>Bacilli</taxon>
        <taxon>Bacillales</taxon>
        <taxon>Bacillaceae</taxon>
        <taxon>Mangrovibacillus</taxon>
    </lineage>
</organism>
<dbReference type="RefSeq" id="WP_239673067.1">
    <property type="nucleotide sequence ID" value="NZ_CP049742.1"/>
</dbReference>
<dbReference type="PROSITE" id="PS50893">
    <property type="entry name" value="ABC_TRANSPORTER_2"/>
    <property type="match status" value="2"/>
</dbReference>
<dbReference type="InterPro" id="IPR050611">
    <property type="entry name" value="ABCF"/>
</dbReference>
<keyword evidence="7" id="KW-1185">Reference proteome</keyword>
<dbReference type="CDD" id="cd03221">
    <property type="entry name" value="ABCF_EF-3"/>
    <property type="match status" value="2"/>
</dbReference>
<gene>
    <name evidence="6" type="ORF">G8O30_00510</name>
</gene>
<dbReference type="Proteomes" id="UP000593626">
    <property type="component" value="Chromosome"/>
</dbReference>
<evidence type="ECO:0000313" key="6">
    <source>
        <dbReference type="EMBL" id="QPC45562.1"/>
    </source>
</evidence>
<evidence type="ECO:0000313" key="7">
    <source>
        <dbReference type="Proteomes" id="UP000593626"/>
    </source>
</evidence>
<dbReference type="InterPro" id="IPR003593">
    <property type="entry name" value="AAA+_ATPase"/>
</dbReference>
<feature type="domain" description="ABC transporter" evidence="5">
    <location>
        <begin position="5"/>
        <end position="182"/>
    </location>
</feature>
<reference evidence="6 7" key="1">
    <citation type="submission" date="2019-07" db="EMBL/GenBank/DDBJ databases">
        <title>Genome sequence of 2 isolates from Red Sea Mangroves.</title>
        <authorList>
            <person name="Sefrji F."/>
            <person name="Michoud G."/>
            <person name="Merlino G."/>
            <person name="Daffonchio D."/>
        </authorList>
    </citation>
    <scope>NUCLEOTIDE SEQUENCE [LARGE SCALE GENOMIC DNA]</scope>
    <source>
        <strain evidence="6 7">R1DC41</strain>
    </source>
</reference>
<dbReference type="AlphaFoldDB" id="A0A7S8HEC1"/>
<dbReference type="GO" id="GO:0005524">
    <property type="term" value="F:ATP binding"/>
    <property type="evidence" value="ECO:0007669"/>
    <property type="project" value="UniProtKB-KW"/>
</dbReference>
<dbReference type="PROSITE" id="PS00211">
    <property type="entry name" value="ABC_TRANSPORTER_1"/>
    <property type="match status" value="1"/>
</dbReference>
<evidence type="ECO:0000256" key="2">
    <source>
        <dbReference type="ARBA" id="ARBA00022741"/>
    </source>
</evidence>
<keyword evidence="3 6" id="KW-0067">ATP-binding</keyword>
<dbReference type="NCBIfam" id="NF000355">
    <property type="entry name" value="ribo_prot_ABC_F"/>
    <property type="match status" value="1"/>
</dbReference>
<dbReference type="GO" id="GO:0016887">
    <property type="term" value="F:ATP hydrolysis activity"/>
    <property type="evidence" value="ECO:0007669"/>
    <property type="project" value="InterPro"/>
</dbReference>
<sequence>MNEWLKLHNVSYTVEGETILENVNLSVKQGDVVGLIGKNGAGKSTLLRMLKGDLLPTKGDLSEVVSGLQVYLVEQFTEKKGEFQHLSGGEKRKISLSKGFSNNADILLLDEPTNHLDEKALQVLMDQIKKYEGTVIIVSHDRFFLDQITKTIWSIEDKRIREYKGNYSDFAHQRKQERQAQARAYEKQQKKIARMEGQMNELTNWSHKAHAQSTKQEGYKEYYRVKAKRMDAQVKSKRKRLENELAKESVDRLQADYEVSFAFSANNKVGKRFLQVTNVAKRFGERVLFENLNETVKYGEKIGIVGPNGSGKTTLLRGILGNEEMDGDIWISPAAKIGYISQEITDLPLDKTPAEWFYQESYEKKGKVQNMMKHLGFSARQWEEPFGEMSMGERMKCKLMEHLLDEKDVLVLDEPTNHLDLESREQLEETLEQYTGTLLIVSHDRYFMDKVTTEKWLLQDGRIVKQSTLEIASVDDVQERKMRLETERQEVLGKLSFAAPGSQEYQALDKRFSELMEELKGLSL</sequence>
<evidence type="ECO:0000259" key="5">
    <source>
        <dbReference type="PROSITE" id="PS50893"/>
    </source>
</evidence>
<dbReference type="InterPro" id="IPR003439">
    <property type="entry name" value="ABC_transporter-like_ATP-bd"/>
</dbReference>
<accession>A0A7S8HEC1</accession>
<dbReference type="InterPro" id="IPR017871">
    <property type="entry name" value="ABC_transporter-like_CS"/>
</dbReference>
<feature type="domain" description="ABC transporter" evidence="5">
    <location>
        <begin position="274"/>
        <end position="485"/>
    </location>
</feature>
<feature type="coiled-coil region" evidence="4">
    <location>
        <begin position="178"/>
        <end position="247"/>
    </location>
</feature>
<dbReference type="InterPro" id="IPR027417">
    <property type="entry name" value="P-loop_NTPase"/>
</dbReference>
<protein>
    <submittedName>
        <fullName evidence="6">ABC-F family ATP-binding cassette domain-containing protein</fullName>
    </submittedName>
</protein>
<name>A0A7S8HEC1_9BACI</name>
<keyword evidence="2" id="KW-0547">Nucleotide-binding</keyword>
<dbReference type="PANTHER" id="PTHR19211:SF100">
    <property type="entry name" value="RIBOSOME PROTECTION PROTEIN VMLR"/>
    <property type="match status" value="1"/>
</dbReference>
<dbReference type="PRINTS" id="PR00364">
    <property type="entry name" value="DISEASERSIST"/>
</dbReference>